<evidence type="ECO:0000256" key="1">
    <source>
        <dbReference type="SAM" id="MobiDB-lite"/>
    </source>
</evidence>
<protein>
    <submittedName>
        <fullName evidence="2">Uncharacterized protein</fullName>
    </submittedName>
</protein>
<organism evidence="2 3">
    <name type="scientific">Lodderomyces beijingensis</name>
    <dbReference type="NCBI Taxonomy" id="1775926"/>
    <lineage>
        <taxon>Eukaryota</taxon>
        <taxon>Fungi</taxon>
        <taxon>Dikarya</taxon>
        <taxon>Ascomycota</taxon>
        <taxon>Saccharomycotina</taxon>
        <taxon>Pichiomycetes</taxon>
        <taxon>Debaryomycetaceae</taxon>
        <taxon>Candida/Lodderomyces clade</taxon>
        <taxon>Lodderomyces</taxon>
    </lineage>
</organism>
<feature type="compositionally biased region" description="Basic and acidic residues" evidence="1">
    <location>
        <begin position="1"/>
        <end position="16"/>
    </location>
</feature>
<evidence type="ECO:0000313" key="2">
    <source>
        <dbReference type="EMBL" id="CAK9435654.1"/>
    </source>
</evidence>
<dbReference type="Proteomes" id="UP001497383">
    <property type="component" value="Chromosome 1"/>
</dbReference>
<dbReference type="EMBL" id="OZ022405">
    <property type="protein sequence ID" value="CAK9435654.1"/>
    <property type="molecule type" value="Genomic_DNA"/>
</dbReference>
<name>A0ABP0ZFC7_9ASCO</name>
<keyword evidence="3" id="KW-1185">Reference proteome</keyword>
<proteinExistence type="predicted"/>
<dbReference type="GeneID" id="92205577"/>
<feature type="region of interest" description="Disordered" evidence="1">
    <location>
        <begin position="1"/>
        <end position="24"/>
    </location>
</feature>
<dbReference type="RefSeq" id="XP_066827319.1">
    <property type="nucleotide sequence ID" value="XM_066973961.1"/>
</dbReference>
<sequence length="264" mass="29877">MSSSKKSENGKSEPKKKTSSVVSDLEPEVFIDETSGNSSVSKAVVERLKLMAEVANEKFLTSSEPNRDNLLATISIPKTTISQGYRMGSRLPRMNNDVNTRLKFLSLQVCPTFMTPKRYLKMQTDEGYIKFSESFVSDVAASVTRFVRNINDVAAVWTETKMFGNEILTFIMQESVNFIVGAPFVREALESLAMTLYAEDRIISQVKKLDGIIDKKRYKLFRKHISTTLLATYNIFIDPGECFANDVISRFITLWVYALLDIND</sequence>
<gene>
    <name evidence="2" type="ORF">LODBEIA_P03810</name>
</gene>
<reference evidence="2 3" key="1">
    <citation type="submission" date="2024-03" db="EMBL/GenBank/DDBJ databases">
        <authorList>
            <person name="Brejova B."/>
        </authorList>
    </citation>
    <scope>NUCLEOTIDE SEQUENCE [LARGE SCALE GENOMIC DNA]</scope>
    <source>
        <strain evidence="2 3">CBS 14171</strain>
    </source>
</reference>
<evidence type="ECO:0000313" key="3">
    <source>
        <dbReference type="Proteomes" id="UP001497383"/>
    </source>
</evidence>
<accession>A0ABP0ZFC7</accession>